<evidence type="ECO:0000256" key="2">
    <source>
        <dbReference type="ARBA" id="ARBA00022737"/>
    </source>
</evidence>
<dbReference type="InterPro" id="IPR050865">
    <property type="entry name" value="BEACH_Domain"/>
</dbReference>
<keyword evidence="9" id="KW-1185">Reference proteome</keyword>
<comment type="caution">
    <text evidence="8">The sequence shown here is derived from an EMBL/GenBank/DDBJ whole genome shotgun (WGS) entry which is preliminary data.</text>
</comment>
<feature type="domain" description="BEACH-type PH" evidence="7">
    <location>
        <begin position="1469"/>
        <end position="1581"/>
    </location>
</feature>
<dbReference type="CDD" id="cd01201">
    <property type="entry name" value="PH_BEACH"/>
    <property type="match status" value="1"/>
</dbReference>
<dbReference type="SUPFAM" id="SSF50729">
    <property type="entry name" value="PH domain-like"/>
    <property type="match status" value="1"/>
</dbReference>
<reference evidence="8" key="1">
    <citation type="submission" date="2021-06" db="EMBL/GenBank/DDBJ databases">
        <authorList>
            <person name="Kallberg Y."/>
            <person name="Tangrot J."/>
            <person name="Rosling A."/>
        </authorList>
    </citation>
    <scope>NUCLEOTIDE SEQUENCE</scope>
    <source>
        <strain evidence="8">FL966</strain>
    </source>
</reference>
<dbReference type="InterPro" id="IPR000409">
    <property type="entry name" value="BEACH_dom"/>
</dbReference>
<dbReference type="InterPro" id="IPR001680">
    <property type="entry name" value="WD40_rpt"/>
</dbReference>
<evidence type="ECO:0000256" key="1">
    <source>
        <dbReference type="ARBA" id="ARBA00022574"/>
    </source>
</evidence>
<dbReference type="InterPro" id="IPR023362">
    <property type="entry name" value="PH-BEACH_dom"/>
</dbReference>
<dbReference type="InterPro" id="IPR015943">
    <property type="entry name" value="WD40/YVTN_repeat-like_dom_sf"/>
</dbReference>
<dbReference type="Pfam" id="PF15787">
    <property type="entry name" value="DUF4704"/>
    <property type="match status" value="1"/>
</dbReference>
<keyword evidence="2" id="KW-0677">Repeat</keyword>
<dbReference type="InterPro" id="IPR016024">
    <property type="entry name" value="ARM-type_fold"/>
</dbReference>
<dbReference type="Proteomes" id="UP000789759">
    <property type="component" value="Unassembled WGS sequence"/>
</dbReference>
<dbReference type="InterPro" id="IPR036322">
    <property type="entry name" value="WD40_repeat_dom_sf"/>
</dbReference>
<dbReference type="PROSITE" id="PS51783">
    <property type="entry name" value="PH_BEACH"/>
    <property type="match status" value="1"/>
</dbReference>
<proteinExistence type="predicted"/>
<dbReference type="Gene3D" id="1.25.10.10">
    <property type="entry name" value="Leucine-rich Repeat Variant"/>
    <property type="match status" value="1"/>
</dbReference>
<dbReference type="Pfam" id="PF16057">
    <property type="entry name" value="DUF4800"/>
    <property type="match status" value="1"/>
</dbReference>
<dbReference type="SMART" id="SM01026">
    <property type="entry name" value="Beach"/>
    <property type="match status" value="1"/>
</dbReference>
<name>A0A9N9CZB8_9GLOM</name>
<keyword evidence="1 5" id="KW-0853">WD repeat</keyword>
<dbReference type="OrthoDB" id="26681at2759"/>
<dbReference type="GO" id="GO:0008104">
    <property type="term" value="P:intracellular protein localization"/>
    <property type="evidence" value="ECO:0007669"/>
    <property type="project" value="TreeGrafter"/>
</dbReference>
<dbReference type="SMART" id="SM00320">
    <property type="entry name" value="WD40"/>
    <property type="match status" value="4"/>
</dbReference>
<dbReference type="FunFam" id="1.10.1540.10:FF:000001">
    <property type="entry name" value="neurobeachin isoform X1"/>
    <property type="match status" value="1"/>
</dbReference>
<dbReference type="Pfam" id="PF14844">
    <property type="entry name" value="PH_BEACH"/>
    <property type="match status" value="1"/>
</dbReference>
<gene>
    <name evidence="8" type="ORF">CPELLU_LOCUS7958</name>
</gene>
<evidence type="ECO:0000313" key="8">
    <source>
        <dbReference type="EMBL" id="CAG8621764.1"/>
    </source>
</evidence>
<dbReference type="InterPro" id="IPR036372">
    <property type="entry name" value="BEACH_dom_sf"/>
</dbReference>
<evidence type="ECO:0000313" key="9">
    <source>
        <dbReference type="Proteomes" id="UP000789759"/>
    </source>
</evidence>
<evidence type="ECO:0000259" key="6">
    <source>
        <dbReference type="PROSITE" id="PS50197"/>
    </source>
</evidence>
<evidence type="ECO:0000256" key="5">
    <source>
        <dbReference type="PROSITE-ProRule" id="PRU00221"/>
    </source>
</evidence>
<dbReference type="Pfam" id="PF02138">
    <property type="entry name" value="Beach"/>
    <property type="match status" value="1"/>
</dbReference>
<dbReference type="SUPFAM" id="SSF48371">
    <property type="entry name" value="ARM repeat"/>
    <property type="match status" value="1"/>
</dbReference>
<dbReference type="SUPFAM" id="SSF50978">
    <property type="entry name" value="WD40 repeat-like"/>
    <property type="match status" value="1"/>
</dbReference>
<dbReference type="SUPFAM" id="SSF81837">
    <property type="entry name" value="BEACH domain"/>
    <property type="match status" value="1"/>
</dbReference>
<evidence type="ECO:0000256" key="4">
    <source>
        <dbReference type="ARBA" id="ARBA00073334"/>
    </source>
</evidence>
<evidence type="ECO:0000256" key="3">
    <source>
        <dbReference type="ARBA" id="ARBA00054699"/>
    </source>
</evidence>
<dbReference type="GO" id="GO:0005829">
    <property type="term" value="C:cytosol"/>
    <property type="evidence" value="ECO:0007669"/>
    <property type="project" value="TreeGrafter"/>
</dbReference>
<dbReference type="InterPro" id="IPR011989">
    <property type="entry name" value="ARM-like"/>
</dbReference>
<dbReference type="EMBL" id="CAJVQA010005497">
    <property type="protein sequence ID" value="CAG8621764.1"/>
    <property type="molecule type" value="Genomic_DNA"/>
</dbReference>
<accession>A0A9N9CZB8</accession>
<comment type="function">
    <text evidence="3">May be involved in protein sorting and cell wall formation.</text>
</comment>
<dbReference type="PROSITE" id="PS50082">
    <property type="entry name" value="WD_REPEATS_2"/>
    <property type="match status" value="1"/>
</dbReference>
<dbReference type="Gene3D" id="1.10.1540.10">
    <property type="entry name" value="BEACH domain"/>
    <property type="match status" value="1"/>
</dbReference>
<dbReference type="Gene3D" id="2.60.120.200">
    <property type="match status" value="1"/>
</dbReference>
<dbReference type="GO" id="GO:0016020">
    <property type="term" value="C:membrane"/>
    <property type="evidence" value="ECO:0007669"/>
    <property type="project" value="TreeGrafter"/>
</dbReference>
<dbReference type="GO" id="GO:0019901">
    <property type="term" value="F:protein kinase binding"/>
    <property type="evidence" value="ECO:0007669"/>
    <property type="project" value="TreeGrafter"/>
</dbReference>
<dbReference type="PANTHER" id="PTHR13743">
    <property type="entry name" value="BEIGE/BEACH-RELATED"/>
    <property type="match status" value="1"/>
</dbReference>
<protein>
    <recommendedName>
        <fullName evidence="4">Beige protein homolog 1</fullName>
    </recommendedName>
</protein>
<dbReference type="Pfam" id="PF20426">
    <property type="entry name" value="NBCH_WD40"/>
    <property type="match status" value="1"/>
</dbReference>
<dbReference type="PANTHER" id="PTHR13743:SF112">
    <property type="entry name" value="BEACH DOMAIN-CONTAINING PROTEIN"/>
    <property type="match status" value="1"/>
</dbReference>
<dbReference type="InterPro" id="IPR031570">
    <property type="entry name" value="NBEA/BDCP_DUF4704"/>
</dbReference>
<organism evidence="8 9">
    <name type="scientific">Cetraspora pellucida</name>
    <dbReference type="NCBI Taxonomy" id="1433469"/>
    <lineage>
        <taxon>Eukaryota</taxon>
        <taxon>Fungi</taxon>
        <taxon>Fungi incertae sedis</taxon>
        <taxon>Mucoromycota</taxon>
        <taxon>Glomeromycotina</taxon>
        <taxon>Glomeromycetes</taxon>
        <taxon>Diversisporales</taxon>
        <taxon>Gigasporaceae</taxon>
        <taxon>Cetraspora</taxon>
    </lineage>
</organism>
<evidence type="ECO:0000259" key="7">
    <source>
        <dbReference type="PROSITE" id="PS51783"/>
    </source>
</evidence>
<feature type="repeat" description="WD" evidence="5">
    <location>
        <begin position="2060"/>
        <end position="2101"/>
    </location>
</feature>
<dbReference type="Gene3D" id="2.30.29.30">
    <property type="entry name" value="Pleckstrin-homology domain (PH domain)/Phosphotyrosine-binding domain (PTB)"/>
    <property type="match status" value="1"/>
</dbReference>
<sequence>MAWFIVQEPIKTLFDLSCVEHTNEGSHSQSQTLEVLTNLLTSSEEWQPNGSVLFMRDGHVLELMLQHLPLMEDSIKIQVMDRLICFAEYCDMNKWIMFKSNITNRLLTNVIRNAWRIDDLADRTMRLLEIVCSYSVKVSDVKLILNMICNKNEEATSHQDPAWYQGALLKLLYSISQKQNTMNFFYLKGTGSGIELSTIEKFPVNGYSFFTWIKMDATSSKGCMEHGGYVPRLFSFFTEAGDGIEAYFENNSLCFRCKKGDIVSTVTMTNFKFTQKRWYFIVIVHYPTKKGWTTTPSELKVVVDGNIKFKDRLEYPADYNSQPFNYCVIGASPAIQPLLNLDDISSNASSSVLNSGLHNCFRGQMTAVYMLNDVLTDEQISSLYELGPNHSSQFESLQRRDFKIKSNLFDGTTLCSKILFNFHVKASIGQKCINLASRNLITQETVTATLFDIEKCTTLSLRNAIHCLGDVEILFPIIMKFDNLDSVSLQAPFGSQDDFFASEGPCKAFFALLSSLLQNNPKSQNHIVKSRGIKVVSLLLQQVGPRHFTISAFQSMIALASALSANEDLAQEVYSTLVFEFRLWMYATIDIQKYCIDFLKTFIDARKLMCRKHFGIQFFLDILQNVYWYKQGELSAPHRHSTAGATRLKSPQLKELRAILFNIINDYFKDKISKDETLCIFRSLLISEDDEHICELLNLFLNLLISKSSDKEIVDIFSSYGGFEILCELLKRRDENVRFYCIKIITFLVICPLTPARIVKKLRFEDTEIINLIRLMEAGPLTLNVYHALLHWSLEQFSTAGLSNRDDSEMPPLVLPPIKNFGIIVAILALLDSENTKKTVQCRILEDLILMFKQNITFCVELHKIWLWQKYLIRLVPIYSRQDGIISDKGDKDIADWALEFISIVIWNLFEVDKNACRIVEDTIIAIWTSNRPDSMETIRAFLTILFSFVTREINNSFSASFAIIKMENVMRLITFAEEILFNHKDLTQSVIQKQVNNEQRTGTLTGNCSSSIIAAYESNPPTLNILKFEDTVIQKLESNFPSFSSQKYDDMVFQSSSNPWEEDPVLTAMYLEIIDTIDRTGNWRMDMSTNRTGIQNGDVCRMVLRTLVAGISLQEQELREKALDELMGFAERHVKIPDKSSTVEKKHLEDFYCHDCDTFQKHILMMLGEVHDTFTASQMMNSAYDQRIMFAYYFILHKCRNYLVNLGNGDFSSIEFIDSIWSGTKFNDHAFVQFVTSRNWIIIHERHIMPAMKNADENNFSMVRRMTERFSKNVNLFISRSKKGEINSTKLEDTFGAELNAIVKSYREEELARLTSCEVDKKNEDLRISRKWLSRFHELTQERGVWSLGNQADVHWKLDKRENYSRMRRKLTINYDYDAHREASAKRDKTPIAIPVNKTKNLSIQRIKKAATPECGRGTTPILDAVEPWTDAWGFSGSSLVSESESLESDDQEWNIVAGDNVVDTVDLSNETKLFSTECELIVLLSAIKGRIELTSTHLSFLVDRHNLLQELNNIEQGSIIVDSEMLRDKKWLISDIREIHMRKYLLRRSAFELFLTDQTNYFFNFPEPKDRTRLFSKITSLRPPSMLNQDTRSPITIFQRTNLTERWQRHEISNFEYIMHLNGMAGRSFNDLTQYFVFPWIISDYESETIDLSDPKVYRDLSKPVGALNPVRLRQIIERYESFDDPSGRIKKFHYGTHYSSAATVACYLIRMEPYTSVHISLQGGKFDHADRQFHSIQDTWHSVNNASGDVRELIPEFFYLPEFLVNYNKFNLGVRQDGTKLNDVGLPKWANSPEEFVRINREALESDYVSENLHNWIDLIFGYKQTGEEAIKAYNVFYYLTYEGAINIDSIQDPVERKSIEQQIYHFGQTPTQLMTKPHPPRFLSKDFLKKDLLNSNDNQQRFVVELKCGKLHFVDLPKPDKESFQDEQAIVTIDENGIIGYHRVIHKSMSPDIPFTVEVDPNLQYKTRLSSPFSFDAFITPRCFTCSKDGKVILSCGHWDNTVKVTLSETVTAVAISEDGRIVVTGSRSSNLLSWKVNLTDDSEFLSIEHSPLQAFCGHDDEITCIVVNAEHDMLISGSKDGTCIVHSLKNANYIRTLRPLEGLDSSVEFDEYFLHAYSINGKFLNSVEINERLNHFVSSQDHNSIVTSSNKGKICIYDGLSLDLRHEFEIPLIGRCIKLSNNNRQIWIAGDDGRLFIISHLGAHADKTAV</sequence>
<dbReference type="SUPFAM" id="SSF49899">
    <property type="entry name" value="Concanavalin A-like lectins/glucanases"/>
    <property type="match status" value="1"/>
</dbReference>
<dbReference type="InterPro" id="IPR011993">
    <property type="entry name" value="PH-like_dom_sf"/>
</dbReference>
<feature type="domain" description="BEACH" evidence="6">
    <location>
        <begin position="1594"/>
        <end position="1885"/>
    </location>
</feature>
<dbReference type="InterPro" id="IPR046851">
    <property type="entry name" value="NBCH_WD40"/>
</dbReference>
<dbReference type="PROSITE" id="PS50197">
    <property type="entry name" value="BEACH"/>
    <property type="match status" value="1"/>
</dbReference>
<dbReference type="InterPro" id="IPR013320">
    <property type="entry name" value="ConA-like_dom_sf"/>
</dbReference>
<dbReference type="Gene3D" id="2.130.10.10">
    <property type="entry name" value="YVTN repeat-like/Quinoprotein amine dehydrogenase"/>
    <property type="match status" value="1"/>
</dbReference>
<dbReference type="CDD" id="cd06071">
    <property type="entry name" value="Beach"/>
    <property type="match status" value="1"/>
</dbReference>